<dbReference type="Proteomes" id="UP000597989">
    <property type="component" value="Unassembled WGS sequence"/>
</dbReference>
<reference evidence="3 4" key="2">
    <citation type="journal article" date="2014" name="Int. J. Syst. Evol. Microbiol.">
        <title>Complete genome sequence of Corynebacterium casei LMG S-19264T (=DSM 44701T), isolated from a smear-ripened cheese.</title>
        <authorList>
            <consortium name="US DOE Joint Genome Institute (JGI-PGF)"/>
            <person name="Walter F."/>
            <person name="Albersmeier A."/>
            <person name="Kalinowski J."/>
            <person name="Ruckert C."/>
        </authorList>
    </citation>
    <scope>NUCLEOTIDE SEQUENCE [LARGE SCALE GENOMIC DNA]</scope>
    <source>
        <strain evidence="3 4">CGMCC 4.7206</strain>
    </source>
</reference>
<dbReference type="PANTHER" id="PTHR47691:SF3">
    <property type="entry name" value="HTH-TYPE TRANSCRIPTIONAL REGULATOR RV0890C-RELATED"/>
    <property type="match status" value="1"/>
</dbReference>
<dbReference type="SMART" id="SM00028">
    <property type="entry name" value="TPR"/>
    <property type="match status" value="4"/>
</dbReference>
<reference evidence="3" key="4">
    <citation type="submission" date="2020-09" db="EMBL/GenBank/DDBJ databases">
        <authorList>
            <person name="Sun Q."/>
            <person name="Zhou Y."/>
        </authorList>
    </citation>
    <scope>NUCLEOTIDE SEQUENCE</scope>
    <source>
        <strain evidence="3">CGMCC 4.7206</strain>
    </source>
</reference>
<name>A0A917NF53_9PSEU</name>
<evidence type="ECO:0000313" key="5">
    <source>
        <dbReference type="Proteomes" id="UP001500220"/>
    </source>
</evidence>
<sequence length="722" mass="77404">MSRLGRADEGEPVQARNELSGTVNGPSVQVGQLHGDVHVGVTPLAEVVPHEVPVPLGGFVNRARELARAGELLDPGAGLVRIAVFTGLPGVGKTATVQRAVANTRGCYPGGELYVDFARLRDGGGTAVNDGLADCLRALGVHDKVMPPTLAGRANLYRTRTRGRPVLVVLDDVTEPAEVAPFVPSAAGSAVLVTSNRQLSELVLDEAAVVPVEPLSDESGVELLTALCGEHRTAAEPEAMRELAALCGGLPIALRTAAARLRSHPSLSVADLIAEITAEDSGLAPFDFSGAARVASVFTACYRELPAPAARLYRALGLFPGADFDSDLVVALGGGAPADERRALGALLEANLVTDQGEGRYRLHGLVRRHARGCADQDDPTGQVRRAVLRSVVDFFLRRAAFADLAVMGEGRLRITPHEELLGDEPSPFRGDTAKVAALRWLDVERPNLMAVLRTALDEGWYRAAWQLSEAMTALFVNRRYLEDWVESARIGVWAARLDERPAAVARLRSFVSRAYTDLGDLVEARAALDESLPIAEASGNARLVASVWELIGRLHDEHARVESDEVRRAEAISAYRRALELFAAADDDRGGAFVTFFLGCSQLGQGRAPEALATLERALDLIRAVPDQRMAGRALTAIGSAYHALGDDERAVTALRQAIEQLHAGQDYYYEAQAREELAKVAAHQGNRALQRENLQRALDIHARFGSPRVAELHDALAALG</sequence>
<organism evidence="3 4">
    <name type="scientific">Saccharopolyspora thermophila</name>
    <dbReference type="NCBI Taxonomy" id="89367"/>
    <lineage>
        <taxon>Bacteria</taxon>
        <taxon>Bacillati</taxon>
        <taxon>Actinomycetota</taxon>
        <taxon>Actinomycetes</taxon>
        <taxon>Pseudonocardiales</taxon>
        <taxon>Pseudonocardiaceae</taxon>
        <taxon>Saccharopolyspora</taxon>
    </lineage>
</organism>
<evidence type="ECO:0000313" key="3">
    <source>
        <dbReference type="EMBL" id="GGI94978.1"/>
    </source>
</evidence>
<proteinExistence type="predicted"/>
<dbReference type="Proteomes" id="UP001500220">
    <property type="component" value="Unassembled WGS sequence"/>
</dbReference>
<dbReference type="Pfam" id="PF13424">
    <property type="entry name" value="TPR_12"/>
    <property type="match status" value="1"/>
</dbReference>
<accession>A0A917NF53</accession>
<dbReference type="InterPro" id="IPR011990">
    <property type="entry name" value="TPR-like_helical_dom_sf"/>
</dbReference>
<dbReference type="SUPFAM" id="SSF52540">
    <property type="entry name" value="P-loop containing nucleoside triphosphate hydrolases"/>
    <property type="match status" value="1"/>
</dbReference>
<reference evidence="2" key="5">
    <citation type="submission" date="2023-12" db="EMBL/GenBank/DDBJ databases">
        <authorList>
            <person name="Sun Q."/>
            <person name="Inoue M."/>
        </authorList>
    </citation>
    <scope>NUCLEOTIDE SEQUENCE</scope>
    <source>
        <strain evidence="2">JCM 10664</strain>
    </source>
</reference>
<reference evidence="2" key="1">
    <citation type="journal article" date="2014" name="Int. J. Syst. Evol. Microbiol.">
        <title>Complete genome of a new Firmicutes species belonging to the dominant human colonic microbiota ('Ruminococcus bicirculans') reveals two chromosomes and a selective capacity to utilize plant glucans.</title>
        <authorList>
            <consortium name="NISC Comparative Sequencing Program"/>
            <person name="Wegmann U."/>
            <person name="Louis P."/>
            <person name="Goesmann A."/>
            <person name="Henrissat B."/>
            <person name="Duncan S.H."/>
            <person name="Flint H.J."/>
        </authorList>
    </citation>
    <scope>NUCLEOTIDE SEQUENCE</scope>
    <source>
        <strain evidence="2">JCM 10664</strain>
    </source>
</reference>
<dbReference type="EMBL" id="BMMT01000012">
    <property type="protein sequence ID" value="GGI94978.1"/>
    <property type="molecule type" value="Genomic_DNA"/>
</dbReference>
<evidence type="ECO:0000313" key="2">
    <source>
        <dbReference type="EMBL" id="GAA0521715.1"/>
    </source>
</evidence>
<protein>
    <submittedName>
        <fullName evidence="3">NTPase</fullName>
    </submittedName>
    <submittedName>
        <fullName evidence="2">Tetratricopeptide repeat protein</fullName>
    </submittedName>
</protein>
<comment type="caution">
    <text evidence="3">The sequence shown here is derived from an EMBL/GenBank/DDBJ whole genome shotgun (WGS) entry which is preliminary data.</text>
</comment>
<dbReference type="Gene3D" id="1.25.40.10">
    <property type="entry name" value="Tetratricopeptide repeat domain"/>
    <property type="match status" value="1"/>
</dbReference>
<dbReference type="Gene3D" id="3.40.50.300">
    <property type="entry name" value="P-loop containing nucleotide triphosphate hydrolases"/>
    <property type="match status" value="1"/>
</dbReference>
<dbReference type="PANTHER" id="PTHR47691">
    <property type="entry name" value="REGULATOR-RELATED"/>
    <property type="match status" value="1"/>
</dbReference>
<dbReference type="SUPFAM" id="SSF48452">
    <property type="entry name" value="TPR-like"/>
    <property type="match status" value="1"/>
</dbReference>
<evidence type="ECO:0000256" key="1">
    <source>
        <dbReference type="SAM" id="MobiDB-lite"/>
    </source>
</evidence>
<dbReference type="EMBL" id="BAAAHC010000009">
    <property type="protein sequence ID" value="GAA0521715.1"/>
    <property type="molecule type" value="Genomic_DNA"/>
</dbReference>
<dbReference type="InterPro" id="IPR027417">
    <property type="entry name" value="P-loop_NTPase"/>
</dbReference>
<reference evidence="5" key="3">
    <citation type="journal article" date="2019" name="Int. J. Syst. Evol. Microbiol.">
        <title>The Global Catalogue of Microorganisms (GCM) 10K type strain sequencing project: providing services to taxonomists for standard genome sequencing and annotation.</title>
        <authorList>
            <consortium name="The Broad Institute Genomics Platform"/>
            <consortium name="The Broad Institute Genome Sequencing Center for Infectious Disease"/>
            <person name="Wu L."/>
            <person name="Ma J."/>
        </authorList>
    </citation>
    <scope>NUCLEOTIDE SEQUENCE [LARGE SCALE GENOMIC DNA]</scope>
    <source>
        <strain evidence="5">JCM 10664</strain>
    </source>
</reference>
<dbReference type="RefSeq" id="WP_188989032.1">
    <property type="nucleotide sequence ID" value="NZ_BAAAHC010000009.1"/>
</dbReference>
<dbReference type="GO" id="GO:0043531">
    <property type="term" value="F:ADP binding"/>
    <property type="evidence" value="ECO:0007669"/>
    <property type="project" value="InterPro"/>
</dbReference>
<feature type="compositionally biased region" description="Polar residues" evidence="1">
    <location>
        <begin position="17"/>
        <end position="27"/>
    </location>
</feature>
<feature type="region of interest" description="Disordered" evidence="1">
    <location>
        <begin position="1"/>
        <end position="27"/>
    </location>
</feature>
<dbReference type="PRINTS" id="PR00364">
    <property type="entry name" value="DISEASERSIST"/>
</dbReference>
<evidence type="ECO:0000313" key="4">
    <source>
        <dbReference type="Proteomes" id="UP000597989"/>
    </source>
</evidence>
<keyword evidence="5" id="KW-1185">Reference proteome</keyword>
<dbReference type="AlphaFoldDB" id="A0A917NF53"/>
<gene>
    <name evidence="2" type="ORF">GCM10009545_24770</name>
    <name evidence="3" type="ORF">GCM10011581_35180</name>
</gene>
<dbReference type="InterPro" id="IPR019734">
    <property type="entry name" value="TPR_rpt"/>
</dbReference>